<evidence type="ECO:0000256" key="1">
    <source>
        <dbReference type="SAM" id="Phobius"/>
    </source>
</evidence>
<evidence type="ECO:0000259" key="2">
    <source>
        <dbReference type="Pfam" id="PF12089"/>
    </source>
</evidence>
<name>A0A6J6NUL6_9ZZZZ</name>
<proteinExistence type="predicted"/>
<dbReference type="AlphaFoldDB" id="A0A6J6NUL6"/>
<dbReference type="Pfam" id="PF12089">
    <property type="entry name" value="DUF3566"/>
    <property type="match status" value="1"/>
</dbReference>
<feature type="transmembrane region" description="Helical" evidence="1">
    <location>
        <begin position="31"/>
        <end position="57"/>
    </location>
</feature>
<sequence>MSIFSRQVRRSESSGAKPVNLKLVKVNFWSVVRFAFILTVALGIGLVIALTLVFFILNLAGFSNLLKSFLTVDVTLPAVLSVSLSIAVFLIVVGTVLAGVWAAMFNIIARITGGVSVGFTNN</sequence>
<accession>A0A6J6NUL6</accession>
<dbReference type="InterPro" id="IPR021949">
    <property type="entry name" value="DUF3566_TM"/>
</dbReference>
<evidence type="ECO:0000313" key="3">
    <source>
        <dbReference type="EMBL" id="CAB4689652.1"/>
    </source>
</evidence>
<protein>
    <submittedName>
        <fullName evidence="3">Unannotated protein</fullName>
    </submittedName>
</protein>
<gene>
    <name evidence="3" type="ORF">UFOPK2373_00715</name>
</gene>
<dbReference type="EMBL" id="CAEZXL010000114">
    <property type="protein sequence ID" value="CAB4689652.1"/>
    <property type="molecule type" value="Genomic_DNA"/>
</dbReference>
<keyword evidence="1" id="KW-0472">Membrane</keyword>
<keyword evidence="1" id="KW-0812">Transmembrane</keyword>
<feature type="transmembrane region" description="Helical" evidence="1">
    <location>
        <begin position="77"/>
        <end position="103"/>
    </location>
</feature>
<organism evidence="3">
    <name type="scientific">freshwater metagenome</name>
    <dbReference type="NCBI Taxonomy" id="449393"/>
    <lineage>
        <taxon>unclassified sequences</taxon>
        <taxon>metagenomes</taxon>
        <taxon>ecological metagenomes</taxon>
    </lineage>
</organism>
<feature type="domain" description="DUF3566" evidence="2">
    <location>
        <begin position="19"/>
        <end position="120"/>
    </location>
</feature>
<reference evidence="3" key="1">
    <citation type="submission" date="2020-05" db="EMBL/GenBank/DDBJ databases">
        <authorList>
            <person name="Chiriac C."/>
            <person name="Salcher M."/>
            <person name="Ghai R."/>
            <person name="Kavagutti S V."/>
        </authorList>
    </citation>
    <scope>NUCLEOTIDE SEQUENCE</scope>
</reference>
<keyword evidence="1" id="KW-1133">Transmembrane helix</keyword>